<accession>A0A940YCA6</accession>
<reference evidence="3 4" key="1">
    <citation type="submission" date="2021-04" db="EMBL/GenBank/DDBJ databases">
        <title>The genome sequence of Ideonella sp. 3Y2.</title>
        <authorList>
            <person name="Liu Y."/>
        </authorList>
    </citation>
    <scope>NUCLEOTIDE SEQUENCE [LARGE SCALE GENOMIC DNA]</scope>
    <source>
        <strain evidence="3 4">3Y2</strain>
    </source>
</reference>
<dbReference type="GO" id="GO:0043546">
    <property type="term" value="F:molybdopterin cofactor binding"/>
    <property type="evidence" value="ECO:0007669"/>
    <property type="project" value="TreeGrafter"/>
</dbReference>
<evidence type="ECO:0000313" key="3">
    <source>
        <dbReference type="EMBL" id="MBQ0932526.1"/>
    </source>
</evidence>
<keyword evidence="1" id="KW-0812">Transmembrane</keyword>
<dbReference type="InterPro" id="IPR036374">
    <property type="entry name" value="OxRdtase_Mopterin-bd_sf"/>
</dbReference>
<dbReference type="SUPFAM" id="SSF81296">
    <property type="entry name" value="E set domains"/>
    <property type="match status" value="1"/>
</dbReference>
<comment type="caution">
    <text evidence="3">The sequence shown here is derived from an EMBL/GenBank/DDBJ whole genome shotgun (WGS) entry which is preliminary data.</text>
</comment>
<dbReference type="SUPFAM" id="SSF56524">
    <property type="entry name" value="Oxidoreductase molybdopterin-binding domain"/>
    <property type="match status" value="1"/>
</dbReference>
<feature type="transmembrane region" description="Helical" evidence="1">
    <location>
        <begin position="89"/>
        <end position="107"/>
    </location>
</feature>
<keyword evidence="1" id="KW-1133">Transmembrane helix</keyword>
<evidence type="ECO:0000313" key="4">
    <source>
        <dbReference type="Proteomes" id="UP000676246"/>
    </source>
</evidence>
<feature type="domain" description="Oxidoreductase molybdopterin-binding" evidence="2">
    <location>
        <begin position="207"/>
        <end position="351"/>
    </location>
</feature>
<dbReference type="InterPro" id="IPR000572">
    <property type="entry name" value="OxRdtase_Mopterin-bd_dom"/>
</dbReference>
<dbReference type="Proteomes" id="UP000676246">
    <property type="component" value="Unassembled WGS sequence"/>
</dbReference>
<dbReference type="RefSeq" id="WP_210856174.1">
    <property type="nucleotide sequence ID" value="NZ_JAGQDD010000017.1"/>
</dbReference>
<protein>
    <submittedName>
        <fullName evidence="3">Molybdopterin-dependent oxidoreductase</fullName>
    </submittedName>
</protein>
<keyword evidence="4" id="KW-1185">Reference proteome</keyword>
<dbReference type="EMBL" id="JAGQDD010000017">
    <property type="protein sequence ID" value="MBQ0932526.1"/>
    <property type="molecule type" value="Genomic_DNA"/>
</dbReference>
<evidence type="ECO:0000259" key="2">
    <source>
        <dbReference type="Pfam" id="PF00174"/>
    </source>
</evidence>
<dbReference type="PANTHER" id="PTHR19372">
    <property type="entry name" value="SULFITE REDUCTASE"/>
    <property type="match status" value="1"/>
</dbReference>
<dbReference type="Gene3D" id="2.60.40.650">
    <property type="match status" value="1"/>
</dbReference>
<dbReference type="PANTHER" id="PTHR19372:SF7">
    <property type="entry name" value="SULFITE OXIDASE, MITOCHONDRIAL"/>
    <property type="match status" value="1"/>
</dbReference>
<feature type="transmembrane region" description="Helical" evidence="1">
    <location>
        <begin position="116"/>
        <end position="134"/>
    </location>
</feature>
<dbReference type="GO" id="GO:0008482">
    <property type="term" value="F:sulfite oxidase activity"/>
    <property type="evidence" value="ECO:0007669"/>
    <property type="project" value="TreeGrafter"/>
</dbReference>
<organism evidence="3 4">
    <name type="scientific">Ideonella alba</name>
    <dbReference type="NCBI Taxonomy" id="2824118"/>
    <lineage>
        <taxon>Bacteria</taxon>
        <taxon>Pseudomonadati</taxon>
        <taxon>Pseudomonadota</taxon>
        <taxon>Betaproteobacteria</taxon>
        <taxon>Burkholderiales</taxon>
        <taxon>Sphaerotilaceae</taxon>
        <taxon>Ideonella</taxon>
    </lineage>
</organism>
<dbReference type="Pfam" id="PF00174">
    <property type="entry name" value="Oxidored_molyb"/>
    <property type="match status" value="1"/>
</dbReference>
<evidence type="ECO:0000256" key="1">
    <source>
        <dbReference type="SAM" id="Phobius"/>
    </source>
</evidence>
<proteinExistence type="predicted"/>
<dbReference type="InterPro" id="IPR014756">
    <property type="entry name" value="Ig_E-set"/>
</dbReference>
<dbReference type="AlphaFoldDB" id="A0A940YCA6"/>
<dbReference type="Gene3D" id="3.90.420.10">
    <property type="entry name" value="Oxidoreductase, molybdopterin-binding domain"/>
    <property type="match status" value="1"/>
</dbReference>
<keyword evidence="1" id="KW-0472">Membrane</keyword>
<sequence>MPFSPSDAWLQGLGAAFVQLAAGEFAAAVRGTHTSPVRALGKWLIDALPTPLIDVAIALLRRGDKPAIAIALTLFSLGVPAMAATAGTATLMAALLLSGLLGLYALWRRTELSRTTAATLGLVGTAAGMLGVFFGAEASFAIGFAAAGLALVIRRVRQRRRAEPVRLPRPQAPLGSPPGSASLEIPGLSELITPVDRFFVTDVTFPAPSVVLRQWRLVVRGMVEHPLSLTLDELLSLPSREIDAVLMCVHNPVGGPFVGNARWQGVLLRDLLVRAGAATEADHVRLHSVDGFSAGISLSLLGDGFEPMLVYAMNGTPLTRAHGAPVRVLVPGIHGYDANIKWLASVEVMRFSEAIDYAERKGWPRRPSRMAPNSRIDVPNHSALLAPGRQIVAGVAWSPPHGVAKVELRIDGGPWQVCALATALGPSAWVQWQAPWDATPGRHTLETRTWGREGVQAELAAAPYPDGARGYHRIAVDVQSTRTPQRRQVCWWLASDARARGLLAWRGITAWRRHRPHRG</sequence>
<gene>
    <name evidence="3" type="ORF">KAK03_18770</name>
</gene>
<dbReference type="GO" id="GO:0006790">
    <property type="term" value="P:sulfur compound metabolic process"/>
    <property type="evidence" value="ECO:0007669"/>
    <property type="project" value="TreeGrafter"/>
</dbReference>
<dbReference type="GO" id="GO:0020037">
    <property type="term" value="F:heme binding"/>
    <property type="evidence" value="ECO:0007669"/>
    <property type="project" value="TreeGrafter"/>
</dbReference>
<name>A0A940YCA6_9BURK</name>